<dbReference type="Proteomes" id="UP000056090">
    <property type="component" value="Chromosome"/>
</dbReference>
<organism evidence="1 2">
    <name type="scientific">Alteromonas australica</name>
    <dbReference type="NCBI Taxonomy" id="589873"/>
    <lineage>
        <taxon>Bacteria</taxon>
        <taxon>Pseudomonadati</taxon>
        <taxon>Pseudomonadota</taxon>
        <taxon>Gammaproteobacteria</taxon>
        <taxon>Alteromonadales</taxon>
        <taxon>Alteromonadaceae</taxon>
        <taxon>Alteromonas/Salinimonas group</taxon>
        <taxon>Alteromonas</taxon>
    </lineage>
</organism>
<proteinExistence type="predicted"/>
<dbReference type="GeneID" id="78254453"/>
<reference evidence="1 2" key="1">
    <citation type="submission" date="2014-06" db="EMBL/GenBank/DDBJ databases">
        <title>Genomes of Alteromonas australica, a world apart.</title>
        <authorList>
            <person name="Gonzaga A."/>
            <person name="Lopez-Perez M."/>
            <person name="Rodriguez-Valera F."/>
        </authorList>
    </citation>
    <scope>NUCLEOTIDE SEQUENCE [LARGE SCALE GENOMIC DNA]</scope>
    <source>
        <strain evidence="1 2">H 17</strain>
    </source>
</reference>
<evidence type="ECO:0008006" key="3">
    <source>
        <dbReference type="Google" id="ProtNLM"/>
    </source>
</evidence>
<dbReference type="EMBL" id="CP008849">
    <property type="protein sequence ID" value="AIF98269.1"/>
    <property type="molecule type" value="Genomic_DNA"/>
</dbReference>
<dbReference type="InterPro" id="IPR025459">
    <property type="entry name" value="DUF4279"/>
</dbReference>
<keyword evidence="2" id="KW-1185">Reference proteome</keyword>
<dbReference type="KEGG" id="aal:EP13_05895"/>
<evidence type="ECO:0000313" key="2">
    <source>
        <dbReference type="Proteomes" id="UP000056090"/>
    </source>
</evidence>
<evidence type="ECO:0000313" key="1">
    <source>
        <dbReference type="EMBL" id="AIF98269.1"/>
    </source>
</evidence>
<dbReference type="AlphaFoldDB" id="A0A075NUH9"/>
<accession>A0A075NUH9</accession>
<protein>
    <recommendedName>
        <fullName evidence="3">DUF4279 domain-containing protein</fullName>
    </recommendedName>
</protein>
<sequence length="141" mass="16045">MASPPLTTREYAYFKVFGEGSCEPVTSILNIKPSQCWSEGDLDSRRNKPRRSMFWALESGLDDREPIENHISKLLGALEAKSNELAKLKDKYKILIQCVGYFPASEHGLHLPASTLNTLAKLKLAIDYDFYFVSDYEHELD</sequence>
<dbReference type="RefSeq" id="WP_044056463.1">
    <property type="nucleotide sequence ID" value="NZ_CBCSKJ010000006.1"/>
</dbReference>
<gene>
    <name evidence="1" type="ORF">EP13_05895</name>
</gene>
<dbReference type="Pfam" id="PF14106">
    <property type="entry name" value="DUF4279"/>
    <property type="match status" value="1"/>
</dbReference>
<name>A0A075NUH9_9ALTE</name>